<dbReference type="SUPFAM" id="SSF53756">
    <property type="entry name" value="UDP-Glycosyltransferase/glycogen phosphorylase"/>
    <property type="match status" value="1"/>
</dbReference>
<dbReference type="Pfam" id="PF13439">
    <property type="entry name" value="Glyco_transf_4"/>
    <property type="match status" value="1"/>
</dbReference>
<gene>
    <name evidence="3" type="ORF">SAMN05421659_10588</name>
</gene>
<dbReference type="InterPro" id="IPR050194">
    <property type="entry name" value="Glycosyltransferase_grp1"/>
</dbReference>
<accession>A0A1I0PH51</accession>
<dbReference type="InterPro" id="IPR001296">
    <property type="entry name" value="Glyco_trans_1"/>
</dbReference>
<protein>
    <submittedName>
        <fullName evidence="3">Glycosyltransferase involved in cell wall bisynthesis</fullName>
    </submittedName>
</protein>
<dbReference type="EMBL" id="FOJI01000005">
    <property type="protein sequence ID" value="SEW13764.1"/>
    <property type="molecule type" value="Genomic_DNA"/>
</dbReference>
<proteinExistence type="predicted"/>
<dbReference type="PANTHER" id="PTHR45947">
    <property type="entry name" value="SULFOQUINOVOSYL TRANSFERASE SQD2"/>
    <property type="match status" value="1"/>
</dbReference>
<evidence type="ECO:0000259" key="2">
    <source>
        <dbReference type="Pfam" id="PF13439"/>
    </source>
</evidence>
<feature type="domain" description="Glycosyltransferase subfamily 4-like N-terminal" evidence="2">
    <location>
        <begin position="14"/>
        <end position="177"/>
    </location>
</feature>
<keyword evidence="3" id="KW-0808">Transferase</keyword>
<dbReference type="PANTHER" id="PTHR45947:SF3">
    <property type="entry name" value="SULFOQUINOVOSYL TRANSFERASE SQD2"/>
    <property type="match status" value="1"/>
</dbReference>
<name>A0A1I0PH51_9FIRM</name>
<dbReference type="AlphaFoldDB" id="A0A1I0PH51"/>
<evidence type="ECO:0000259" key="1">
    <source>
        <dbReference type="Pfam" id="PF00534"/>
    </source>
</evidence>
<dbReference type="Proteomes" id="UP000199701">
    <property type="component" value="Unassembled WGS sequence"/>
</dbReference>
<evidence type="ECO:0000313" key="3">
    <source>
        <dbReference type="EMBL" id="SEW13764.1"/>
    </source>
</evidence>
<dbReference type="InterPro" id="IPR028098">
    <property type="entry name" value="Glyco_trans_4-like_N"/>
</dbReference>
<dbReference type="CDD" id="cd03814">
    <property type="entry name" value="GT4-like"/>
    <property type="match status" value="1"/>
</dbReference>
<dbReference type="RefSeq" id="WP_092452469.1">
    <property type="nucleotide sequence ID" value="NZ_FOJI01000005.1"/>
</dbReference>
<dbReference type="STRING" id="99656.SAMN05421659_10588"/>
<dbReference type="OrthoDB" id="9802525at2"/>
<reference evidence="3 4" key="1">
    <citation type="submission" date="2016-10" db="EMBL/GenBank/DDBJ databases">
        <authorList>
            <person name="de Groot N.N."/>
        </authorList>
    </citation>
    <scope>NUCLEOTIDE SEQUENCE [LARGE SCALE GENOMIC DNA]</scope>
    <source>
        <strain evidence="3 4">DSM 9179</strain>
    </source>
</reference>
<dbReference type="GO" id="GO:0016758">
    <property type="term" value="F:hexosyltransferase activity"/>
    <property type="evidence" value="ECO:0007669"/>
    <property type="project" value="TreeGrafter"/>
</dbReference>
<organism evidence="3 4">
    <name type="scientific">[Clostridium] fimetarium</name>
    <dbReference type="NCBI Taxonomy" id="99656"/>
    <lineage>
        <taxon>Bacteria</taxon>
        <taxon>Bacillati</taxon>
        <taxon>Bacillota</taxon>
        <taxon>Clostridia</taxon>
        <taxon>Lachnospirales</taxon>
        <taxon>Lachnospiraceae</taxon>
    </lineage>
</organism>
<feature type="domain" description="Glycosyl transferase family 1" evidence="1">
    <location>
        <begin position="189"/>
        <end position="348"/>
    </location>
</feature>
<keyword evidence="4" id="KW-1185">Reference proteome</keyword>
<evidence type="ECO:0000313" key="4">
    <source>
        <dbReference type="Proteomes" id="UP000199701"/>
    </source>
</evidence>
<dbReference type="Gene3D" id="3.40.50.2000">
    <property type="entry name" value="Glycogen Phosphorylase B"/>
    <property type="match status" value="2"/>
</dbReference>
<sequence length="380" mass="43782">MKVAVFTDTFLPQINGVTNTLNRLLQYFMDSDIEYRLFAPNYDSEVKISNVERSFSLKFILYPESRIAFPNTFRISAILDRFQPDIIHVMTEFNMGVAGLNYGKKHGIPVISNYTTNFPEYMDYYKANFLKQSVWNYMKWFHNQSTRTLCPSYVAQNLLKENGIHNTGIFSRGIDVQNFHPYHRNIKLRKMLGIHEKKSFLYVGRISSEKDLDVLCESYHLLKQKYGDSVAMVLTGDGPYLEKCKQTFPPDTIFTGFKQGTELFELYASCDFFVCPSSTETFGNVILEAMASGLSVIGADAGGVGEIIQDQHTGLKFQPHNAESLFDCMEKVYQLPEFGDRISKQAQEFCNTRSWKSIFDKLTNTYRELIVSYKQQMLHV</sequence>
<dbReference type="Pfam" id="PF00534">
    <property type="entry name" value="Glycos_transf_1"/>
    <property type="match status" value="1"/>
</dbReference>